<comment type="caution">
    <text evidence="1">The sequence shown here is derived from an EMBL/GenBank/DDBJ whole genome shotgun (WGS) entry which is preliminary data.</text>
</comment>
<evidence type="ECO:0000313" key="2">
    <source>
        <dbReference type="Proteomes" id="UP001551011"/>
    </source>
</evidence>
<dbReference type="EMBL" id="JBFAEG010000083">
    <property type="protein sequence ID" value="MEU5714138.1"/>
    <property type="molecule type" value="Genomic_DNA"/>
</dbReference>
<sequence length="209" mass="22270">MAIQGVRWLAKSEWYYSVTFARGITPDELAVRLGASPGAARATATAQEAVALLSDPDVGVARVGQAGGWAFAAEYGEAGGARHDILTAVSCDGVETVNLDPQAFHPPPLFSYAADGELLCSFGLGEERRRWGTQPDLLQDELATAGIILPTGDYLRLSAERHQHRIAMSLGVIERHFGLTLPRDLLEHDRLPLAVVSGNPALDSLGSNA</sequence>
<dbReference type="Proteomes" id="UP001551011">
    <property type="component" value="Unassembled WGS sequence"/>
</dbReference>
<dbReference type="InterPro" id="IPR045592">
    <property type="entry name" value="DUF6461"/>
</dbReference>
<protein>
    <submittedName>
        <fullName evidence="1">DUF6461 domain-containing protein</fullName>
    </submittedName>
</protein>
<reference evidence="1 2" key="1">
    <citation type="submission" date="2024-06" db="EMBL/GenBank/DDBJ databases">
        <title>The Natural Products Discovery Center: Release of the First 8490 Sequenced Strains for Exploring Actinobacteria Biosynthetic Diversity.</title>
        <authorList>
            <person name="Kalkreuter E."/>
            <person name="Kautsar S.A."/>
            <person name="Yang D."/>
            <person name="Bader C.D."/>
            <person name="Teijaro C.N."/>
            <person name="Fluegel L."/>
            <person name="Davis C.M."/>
            <person name="Simpson J.R."/>
            <person name="Lauterbach L."/>
            <person name="Steele A.D."/>
            <person name="Gui C."/>
            <person name="Meng S."/>
            <person name="Li G."/>
            <person name="Viehrig K."/>
            <person name="Ye F."/>
            <person name="Su P."/>
            <person name="Kiefer A.F."/>
            <person name="Nichols A."/>
            <person name="Cepeda A.J."/>
            <person name="Yan W."/>
            <person name="Fan B."/>
            <person name="Jiang Y."/>
            <person name="Adhikari A."/>
            <person name="Zheng C.-J."/>
            <person name="Schuster L."/>
            <person name="Cowan T.M."/>
            <person name="Smanski M.J."/>
            <person name="Chevrette M.G."/>
            <person name="De Carvalho L.P.S."/>
            <person name="Shen B."/>
        </authorList>
    </citation>
    <scope>NUCLEOTIDE SEQUENCE [LARGE SCALE GENOMIC DNA]</scope>
    <source>
        <strain evidence="1 2">NPDC020594</strain>
    </source>
</reference>
<dbReference type="Pfam" id="PF20062">
    <property type="entry name" value="DUF6461"/>
    <property type="match status" value="1"/>
</dbReference>
<evidence type="ECO:0000313" key="1">
    <source>
        <dbReference type="EMBL" id="MEU5714138.1"/>
    </source>
</evidence>
<organism evidence="1 2">
    <name type="scientific">Streptomyces flaveolus</name>
    <dbReference type="NCBI Taxonomy" id="67297"/>
    <lineage>
        <taxon>Bacteria</taxon>
        <taxon>Bacillati</taxon>
        <taxon>Actinomycetota</taxon>
        <taxon>Actinomycetes</taxon>
        <taxon>Kitasatosporales</taxon>
        <taxon>Streptomycetaceae</taxon>
        <taxon>Streptomyces</taxon>
    </lineage>
</organism>
<gene>
    <name evidence="1" type="ORF">AB0H04_46475</name>
</gene>
<name>A0ABV3AQA6_9ACTN</name>
<keyword evidence="2" id="KW-1185">Reference proteome</keyword>
<accession>A0ABV3AQA6</accession>
<dbReference type="RefSeq" id="WP_030659197.1">
    <property type="nucleotide sequence ID" value="NZ_JBEXDP010000160.1"/>
</dbReference>
<proteinExistence type="predicted"/>